<dbReference type="InterPro" id="IPR011008">
    <property type="entry name" value="Dimeric_a/b-barrel"/>
</dbReference>
<sequence length="124" mass="13997">MVFTVIVSLYAKDGVEDQLRAKLAEAAHHNAKDPSVLGWHPMQSASDPRKWTIVERYDQESVRICCCFLPTIPCTRSAVFSARVGGLTQRKRRDNADMKAFAETLFVLLESGKDSLEPHMFNEL</sequence>
<dbReference type="SUPFAM" id="SSF54909">
    <property type="entry name" value="Dimeric alpha+beta barrel"/>
    <property type="match status" value="1"/>
</dbReference>
<dbReference type="InterPro" id="IPR007138">
    <property type="entry name" value="ABM_dom"/>
</dbReference>
<gene>
    <name evidence="2" type="ORF">GN244_ATG11196</name>
</gene>
<reference evidence="2" key="1">
    <citation type="submission" date="2020-04" db="EMBL/GenBank/DDBJ databases">
        <title>Hybrid Assembly of Korean Phytophthora infestans isolates.</title>
        <authorList>
            <person name="Prokchorchik M."/>
            <person name="Lee Y."/>
            <person name="Seo J."/>
            <person name="Cho J.-H."/>
            <person name="Park Y.-E."/>
            <person name="Jang D.-C."/>
            <person name="Im J.-S."/>
            <person name="Choi J.-G."/>
            <person name="Park H.-J."/>
            <person name="Lee G.-B."/>
            <person name="Lee Y.-G."/>
            <person name="Hong S.-Y."/>
            <person name="Cho K."/>
            <person name="Sohn K.H."/>
        </authorList>
    </citation>
    <scope>NUCLEOTIDE SEQUENCE</scope>
    <source>
        <strain evidence="2">KR_1_A1</strain>
    </source>
</reference>
<evidence type="ECO:0000313" key="2">
    <source>
        <dbReference type="EMBL" id="KAF4036492.1"/>
    </source>
</evidence>
<accession>A0A833RZT9</accession>
<dbReference type="Proteomes" id="UP000602510">
    <property type="component" value="Unassembled WGS sequence"/>
</dbReference>
<evidence type="ECO:0000313" key="3">
    <source>
        <dbReference type="Proteomes" id="UP000602510"/>
    </source>
</evidence>
<protein>
    <submittedName>
        <fullName evidence="2">ABM domain-containing protein</fullName>
    </submittedName>
</protein>
<comment type="caution">
    <text evidence="2">The sequence shown here is derived from an EMBL/GenBank/DDBJ whole genome shotgun (WGS) entry which is preliminary data.</text>
</comment>
<evidence type="ECO:0000259" key="1">
    <source>
        <dbReference type="Pfam" id="PF03992"/>
    </source>
</evidence>
<dbReference type="Gene3D" id="3.30.70.100">
    <property type="match status" value="1"/>
</dbReference>
<dbReference type="PANTHER" id="PTHR38052">
    <property type="entry name" value="EXPRESSED PROTEIN"/>
    <property type="match status" value="1"/>
</dbReference>
<dbReference type="EMBL" id="WSZM01000264">
    <property type="protein sequence ID" value="KAF4036492.1"/>
    <property type="molecule type" value="Genomic_DNA"/>
</dbReference>
<keyword evidence="3" id="KW-1185">Reference proteome</keyword>
<dbReference type="PANTHER" id="PTHR38052:SF1">
    <property type="entry name" value="ABM DOMAIN-CONTAINING PROTEIN"/>
    <property type="match status" value="1"/>
</dbReference>
<organism evidence="2 3">
    <name type="scientific">Phytophthora infestans</name>
    <name type="common">Potato late blight agent</name>
    <name type="synonym">Botrytis infestans</name>
    <dbReference type="NCBI Taxonomy" id="4787"/>
    <lineage>
        <taxon>Eukaryota</taxon>
        <taxon>Sar</taxon>
        <taxon>Stramenopiles</taxon>
        <taxon>Oomycota</taxon>
        <taxon>Peronosporomycetes</taxon>
        <taxon>Peronosporales</taxon>
        <taxon>Peronosporaceae</taxon>
        <taxon>Phytophthora</taxon>
    </lineage>
</organism>
<name>A0A833RZT9_PHYIN</name>
<feature type="domain" description="ABM" evidence="1">
    <location>
        <begin position="3"/>
        <end position="60"/>
    </location>
</feature>
<dbReference type="Pfam" id="PF03992">
    <property type="entry name" value="ABM"/>
    <property type="match status" value="1"/>
</dbReference>
<proteinExistence type="predicted"/>
<dbReference type="AlphaFoldDB" id="A0A833RZT9"/>